<evidence type="ECO:0000313" key="2">
    <source>
        <dbReference type="Proteomes" id="UP001328107"/>
    </source>
</evidence>
<dbReference type="EMBL" id="BTRK01000003">
    <property type="protein sequence ID" value="GMR42143.1"/>
    <property type="molecule type" value="Genomic_DNA"/>
</dbReference>
<organism evidence="1 2">
    <name type="scientific">Pristionchus mayeri</name>
    <dbReference type="NCBI Taxonomy" id="1317129"/>
    <lineage>
        <taxon>Eukaryota</taxon>
        <taxon>Metazoa</taxon>
        <taxon>Ecdysozoa</taxon>
        <taxon>Nematoda</taxon>
        <taxon>Chromadorea</taxon>
        <taxon>Rhabditida</taxon>
        <taxon>Rhabditina</taxon>
        <taxon>Diplogasteromorpha</taxon>
        <taxon>Diplogasteroidea</taxon>
        <taxon>Neodiplogasteridae</taxon>
        <taxon>Pristionchus</taxon>
    </lineage>
</organism>
<protein>
    <submittedName>
        <fullName evidence="1">Uncharacterized protein</fullName>
    </submittedName>
</protein>
<reference evidence="2" key="1">
    <citation type="submission" date="2022-10" db="EMBL/GenBank/DDBJ databases">
        <title>Genome assembly of Pristionchus species.</title>
        <authorList>
            <person name="Yoshida K."/>
            <person name="Sommer R.J."/>
        </authorList>
    </citation>
    <scope>NUCLEOTIDE SEQUENCE [LARGE SCALE GENOMIC DNA]</scope>
    <source>
        <strain evidence="2">RS5460</strain>
    </source>
</reference>
<comment type="caution">
    <text evidence="1">The sequence shown here is derived from an EMBL/GenBank/DDBJ whole genome shotgun (WGS) entry which is preliminary data.</text>
</comment>
<proteinExistence type="predicted"/>
<dbReference type="Proteomes" id="UP001328107">
    <property type="component" value="Unassembled WGS sequence"/>
</dbReference>
<sequence length="126" mass="14007">CIVGDLDSVETDWRAHPCRSHQYSIVMGDVFHTLLLLLFVFSVNLATGQPFTGYVFVSVIVDSLDVKEEGVVLVLVESLDHVLDLRKHLPPILSDDHLSCEIVELLPESLIRESHSQPFTDGHSGT</sequence>
<gene>
    <name evidence="1" type="ORF">PMAYCL1PPCAC_12338</name>
</gene>
<keyword evidence="2" id="KW-1185">Reference proteome</keyword>
<evidence type="ECO:0000313" key="1">
    <source>
        <dbReference type="EMBL" id="GMR42143.1"/>
    </source>
</evidence>
<feature type="non-terminal residue" evidence="1">
    <location>
        <position position="1"/>
    </location>
</feature>
<dbReference type="AlphaFoldDB" id="A0AAN4ZJ19"/>
<accession>A0AAN4ZJ19</accession>
<name>A0AAN4ZJ19_9BILA</name>